<dbReference type="RefSeq" id="WP_311664906.1">
    <property type="nucleotide sequence ID" value="NZ_JAVREO010000002.1"/>
</dbReference>
<evidence type="ECO:0000313" key="4">
    <source>
        <dbReference type="Proteomes" id="UP001183410"/>
    </source>
</evidence>
<keyword evidence="2" id="KW-0472">Membrane</keyword>
<comment type="caution">
    <text evidence="3">The sequence shown here is derived from an EMBL/GenBank/DDBJ whole genome shotgun (WGS) entry which is preliminary data.</text>
</comment>
<dbReference type="EMBL" id="JAVREO010000002">
    <property type="protein sequence ID" value="MDT0265518.1"/>
    <property type="molecule type" value="Genomic_DNA"/>
</dbReference>
<proteinExistence type="predicted"/>
<accession>A0ABU2JKK2</accession>
<protein>
    <recommendedName>
        <fullName evidence="5">Secreted protein</fullName>
    </recommendedName>
</protein>
<keyword evidence="4" id="KW-1185">Reference proteome</keyword>
<name>A0ABU2JKK2_9ACTN</name>
<reference evidence="4" key="1">
    <citation type="submission" date="2023-07" db="EMBL/GenBank/DDBJ databases">
        <title>30 novel species of actinomycetes from the DSMZ collection.</title>
        <authorList>
            <person name="Nouioui I."/>
        </authorList>
    </citation>
    <scope>NUCLEOTIDE SEQUENCE [LARGE SCALE GENOMIC DNA]</scope>
    <source>
        <strain evidence="4">DSM 44915</strain>
    </source>
</reference>
<sequence>MDQPRSDQRPGGLRRRFGALLPFVLIVGLVAGAWGAHRWWVGQPYPTEDPTETMRRLHEYARTAYDVLGIDDEITPRADRTDCAPPGFRGQQSASAATDAFGVAYRWHTPVEPGDGRPALEELRAGLAVSGWRVTEEEYENPERLRLRMAQGEDELVARYHALSRYGEGPVLEVGFFAPCRQLPPGHDGHQRLRPDQPPLSGARVPG</sequence>
<evidence type="ECO:0000256" key="2">
    <source>
        <dbReference type="SAM" id="Phobius"/>
    </source>
</evidence>
<organism evidence="3 4">
    <name type="scientific">Streptomyces chisholmiae</name>
    <dbReference type="NCBI Taxonomy" id="3075540"/>
    <lineage>
        <taxon>Bacteria</taxon>
        <taxon>Bacillati</taxon>
        <taxon>Actinomycetota</taxon>
        <taxon>Actinomycetes</taxon>
        <taxon>Kitasatosporales</taxon>
        <taxon>Streptomycetaceae</taxon>
        <taxon>Streptomyces</taxon>
    </lineage>
</organism>
<gene>
    <name evidence="3" type="ORF">RM844_04335</name>
</gene>
<dbReference type="Proteomes" id="UP001183410">
    <property type="component" value="Unassembled WGS sequence"/>
</dbReference>
<keyword evidence="2" id="KW-0812">Transmembrane</keyword>
<evidence type="ECO:0000256" key="1">
    <source>
        <dbReference type="SAM" id="MobiDB-lite"/>
    </source>
</evidence>
<evidence type="ECO:0000313" key="3">
    <source>
        <dbReference type="EMBL" id="MDT0265518.1"/>
    </source>
</evidence>
<evidence type="ECO:0008006" key="5">
    <source>
        <dbReference type="Google" id="ProtNLM"/>
    </source>
</evidence>
<keyword evidence="2" id="KW-1133">Transmembrane helix</keyword>
<feature type="transmembrane region" description="Helical" evidence="2">
    <location>
        <begin position="20"/>
        <end position="40"/>
    </location>
</feature>
<feature type="region of interest" description="Disordered" evidence="1">
    <location>
        <begin position="183"/>
        <end position="207"/>
    </location>
</feature>